<reference evidence="1" key="1">
    <citation type="submission" date="2019-04" db="EMBL/GenBank/DDBJ databases">
        <title>Microbes associate with the intestines of laboratory mice.</title>
        <authorList>
            <person name="Navarre W."/>
            <person name="Wong E."/>
            <person name="Huang K."/>
            <person name="Tropini C."/>
            <person name="Ng K."/>
            <person name="Yu B."/>
        </authorList>
    </citation>
    <scope>NUCLEOTIDE SEQUENCE</scope>
    <source>
        <strain evidence="1">NM04_E33</strain>
    </source>
</reference>
<name>A0AC61RF96_9BACT</name>
<accession>A0AC61RF96</accession>
<organism evidence="1 2">
    <name type="scientific">Lepagella muris</name>
    <dbReference type="NCBI Taxonomy" id="3032870"/>
    <lineage>
        <taxon>Bacteria</taxon>
        <taxon>Pseudomonadati</taxon>
        <taxon>Bacteroidota</taxon>
        <taxon>Bacteroidia</taxon>
        <taxon>Bacteroidales</taxon>
        <taxon>Muribaculaceae</taxon>
        <taxon>Lepagella</taxon>
    </lineage>
</organism>
<protein>
    <submittedName>
        <fullName evidence="1">Uncharacterized protein</fullName>
    </submittedName>
</protein>
<sequence length="640" mass="74160">MFKIAKISYVDYPNSDTKERTGGERFKKLIKFAVNIKIIDIYISAWDKDIVKSELSLWLQNKPSQSTLSNGLKQILTSFSEETQFKLRNNSNEIIFQQEGIYKSISKNENIIAKDEQEDVGPFRIFKSFVREGIHPFLALSNNEFLLKNNNEFEAYKDLVETTLSLSPKRIVIFQEVKKENDANNSESPDSHQIIYYGAPGTGKSHKIKTEKLMGVPSENIFRTTFHPDSDYSTFVGSFKPTMKKQYRYNGQVKAKYYEDDDLANAKKDDPMIDNIIEYQFIPQSFLQAYIQAYKKPNENVFLVIEEINRGNCAQIFGDLFQLLDRNEDGKSDYTIKADTDLKNFLIDELGKDNDGIKNGELCLPSNLYILATMNTSDQSLFPIDSAFKRRWDWEYEPIKYKNTDWLIEIDGIKYSWVKFQKEVNRRILKDTGSEDKMMGDYFVNPHNSIISKKLFLNKILFYLWNDVCKDGDSDIFPSDNDFSFSKLYDDDSSETIHSMMKNLVIEPEGNEIETTIYGKSDSDDVKNEKNTIDSGFTGVILDGNRFPVTTSKFDLYIDIIKKIGIEKIGPIVEDSKYRRKNRPLISKIQFPEILESNEYSYVKINQYNVVKGIDDNTKINILELIKDKLNLDLKIETDN</sequence>
<gene>
    <name evidence="1" type="ORF">E5331_07185</name>
</gene>
<evidence type="ECO:0000313" key="2">
    <source>
        <dbReference type="Proteomes" id="UP000306319"/>
    </source>
</evidence>
<dbReference type="EMBL" id="SRYB01000008">
    <property type="protein sequence ID" value="TGY79234.1"/>
    <property type="molecule type" value="Genomic_DNA"/>
</dbReference>
<proteinExistence type="predicted"/>
<dbReference type="Proteomes" id="UP000306319">
    <property type="component" value="Unassembled WGS sequence"/>
</dbReference>
<evidence type="ECO:0000313" key="1">
    <source>
        <dbReference type="EMBL" id="TGY79234.1"/>
    </source>
</evidence>
<keyword evidence="2" id="KW-1185">Reference proteome</keyword>
<comment type="caution">
    <text evidence="1">The sequence shown here is derived from an EMBL/GenBank/DDBJ whole genome shotgun (WGS) entry which is preliminary data.</text>
</comment>